<dbReference type="Proteomes" id="UP000253204">
    <property type="component" value="Unassembled WGS sequence"/>
</dbReference>
<organism evidence="1 2">
    <name type="scientific">Vreelandella rituensis</name>
    <dbReference type="NCBI Taxonomy" id="2282306"/>
    <lineage>
        <taxon>Bacteria</taxon>
        <taxon>Pseudomonadati</taxon>
        <taxon>Pseudomonadota</taxon>
        <taxon>Gammaproteobacteria</taxon>
        <taxon>Oceanospirillales</taxon>
        <taxon>Halomonadaceae</taxon>
        <taxon>Vreelandella</taxon>
    </lineage>
</organism>
<accession>A0A368U4X2</accession>
<dbReference type="AlphaFoldDB" id="A0A368U4X2"/>
<reference evidence="1 2" key="1">
    <citation type="submission" date="2018-07" db="EMBL/GenBank/DDBJ databases">
        <title>Halomonas rutogse sp. nov., isolated from Lake TangqianCo on Tibetan Plateau.</title>
        <authorList>
            <person name="Lu H."/>
            <person name="Xing P."/>
            <person name="Wu Q."/>
        </authorList>
    </citation>
    <scope>NUCLEOTIDE SEQUENCE [LARGE SCALE GENOMIC DNA]</scope>
    <source>
        <strain evidence="1 2">TQ8S</strain>
    </source>
</reference>
<name>A0A368U4X2_9GAMM</name>
<evidence type="ECO:0000313" key="1">
    <source>
        <dbReference type="EMBL" id="RCV92168.1"/>
    </source>
</evidence>
<sequence length="111" mass="11818">MGCLNHLTSRLFHQALDLALHGAQSFGQPLQGAIIQRGIAALFDSQDILVGIIHQLIEGYLGVTHQALEAVVPGLGAFPRVRDTLDESTGVVGQVKSHFEHVLDKGVVDSG</sequence>
<protein>
    <submittedName>
        <fullName evidence="1">Uncharacterized protein</fullName>
    </submittedName>
</protein>
<gene>
    <name evidence="1" type="ORF">DU506_09205</name>
</gene>
<comment type="caution">
    <text evidence="1">The sequence shown here is derived from an EMBL/GenBank/DDBJ whole genome shotgun (WGS) entry which is preliminary data.</text>
</comment>
<dbReference type="EMBL" id="QPIJ01000017">
    <property type="protein sequence ID" value="RCV92168.1"/>
    <property type="molecule type" value="Genomic_DNA"/>
</dbReference>
<keyword evidence="2" id="KW-1185">Reference proteome</keyword>
<dbReference type="RefSeq" id="WP_114486645.1">
    <property type="nucleotide sequence ID" value="NZ_CBCSHM010000017.1"/>
</dbReference>
<evidence type="ECO:0000313" key="2">
    <source>
        <dbReference type="Proteomes" id="UP000253204"/>
    </source>
</evidence>
<proteinExistence type="predicted"/>